<dbReference type="PROSITE" id="PS51892">
    <property type="entry name" value="SUBTILASE"/>
    <property type="match status" value="1"/>
</dbReference>
<accession>A0ABN9TNC6</accession>
<evidence type="ECO:0000256" key="4">
    <source>
        <dbReference type="ARBA" id="ARBA00022825"/>
    </source>
</evidence>
<dbReference type="InterPro" id="IPR022398">
    <property type="entry name" value="Peptidase_S8_His-AS"/>
</dbReference>
<dbReference type="InterPro" id="IPR023827">
    <property type="entry name" value="Peptidase_S8_Asp-AS"/>
</dbReference>
<dbReference type="InterPro" id="IPR000209">
    <property type="entry name" value="Peptidase_S8/S53_dom"/>
</dbReference>
<evidence type="ECO:0000256" key="5">
    <source>
        <dbReference type="ARBA" id="ARBA00023529"/>
    </source>
</evidence>
<dbReference type="EMBL" id="CAUYUJ010014886">
    <property type="protein sequence ID" value="CAK0847253.1"/>
    <property type="molecule type" value="Genomic_DNA"/>
</dbReference>
<dbReference type="EC" id="3.4.21.62" evidence="6"/>
<dbReference type="PANTHER" id="PTHR43806:SF11">
    <property type="entry name" value="CEREVISIN-RELATED"/>
    <property type="match status" value="1"/>
</dbReference>
<keyword evidence="2" id="KW-0645">Protease</keyword>
<dbReference type="Pfam" id="PF00082">
    <property type="entry name" value="Peptidase_S8"/>
    <property type="match status" value="1"/>
</dbReference>
<dbReference type="PANTHER" id="PTHR43806">
    <property type="entry name" value="PEPTIDASE S8"/>
    <property type="match status" value="1"/>
</dbReference>
<evidence type="ECO:0000256" key="7">
    <source>
        <dbReference type="PROSITE-ProRule" id="PRU01240"/>
    </source>
</evidence>
<name>A0ABN9TNC6_9DINO</name>
<comment type="caution">
    <text evidence="10">The sequence shown here is derived from an EMBL/GenBank/DDBJ whole genome shotgun (WGS) entry which is preliminary data.</text>
</comment>
<feature type="domain" description="Peptidase S8/S53" evidence="9">
    <location>
        <begin position="210"/>
        <end position="356"/>
    </location>
</feature>
<keyword evidence="11" id="KW-1185">Reference proteome</keyword>
<sequence>MAHCLLIAGLVGALGASGLAPEGDLQLMQTWSSGQPPRSLARDGPRSVRPAVYPPSFPIDLRDEADPRAATTTIVIFSVGEFAVGSGPFAGATVCTRPTADPDPRTKRPWKLLLESDATDAELKVISAEFTNGLQTYPDKGQVPLVFGNMTEDGLRALLNRYPGRVKSVQEDEFVKMVDDPEPNDGQSERRTYPWGIQYVQADAVRGRGVGVSVYVLDTGIRITHNEFGGRAFAGVDLTTPETYPGTLTTCSPTSTTCANDVHGHGSHCAGTVGSSSYGVADGATIWSMKVLNNAGSGWTTWMVMAEQWILASGNRPAVVSSSIQVGPNWNDAPWLASTDALVADGVTVVVAAGNSNQDACTWIR</sequence>
<comment type="caution">
    <text evidence="7">Lacks conserved residue(s) required for the propagation of feature annotation.</text>
</comment>
<dbReference type="PROSITE" id="PS00136">
    <property type="entry name" value="SUBTILASE_ASP"/>
    <property type="match status" value="1"/>
</dbReference>
<evidence type="ECO:0000313" key="10">
    <source>
        <dbReference type="EMBL" id="CAK0847253.1"/>
    </source>
</evidence>
<dbReference type="InterPro" id="IPR050131">
    <property type="entry name" value="Peptidase_S8_subtilisin-like"/>
</dbReference>
<proteinExistence type="inferred from homology"/>
<reference evidence="10" key="1">
    <citation type="submission" date="2023-10" db="EMBL/GenBank/DDBJ databases">
        <authorList>
            <person name="Chen Y."/>
            <person name="Shah S."/>
            <person name="Dougan E. K."/>
            <person name="Thang M."/>
            <person name="Chan C."/>
        </authorList>
    </citation>
    <scope>NUCLEOTIDE SEQUENCE [LARGE SCALE GENOMIC DNA]</scope>
</reference>
<evidence type="ECO:0000256" key="2">
    <source>
        <dbReference type="ARBA" id="ARBA00022670"/>
    </source>
</evidence>
<keyword evidence="8" id="KW-0732">Signal</keyword>
<dbReference type="Gene3D" id="3.40.50.200">
    <property type="entry name" value="Peptidase S8/S53 domain"/>
    <property type="match status" value="1"/>
</dbReference>
<feature type="chain" id="PRO_5045236067" description="subtilisin" evidence="8">
    <location>
        <begin position="19"/>
        <end position="365"/>
    </location>
</feature>
<evidence type="ECO:0000256" key="8">
    <source>
        <dbReference type="SAM" id="SignalP"/>
    </source>
</evidence>
<dbReference type="Proteomes" id="UP001189429">
    <property type="component" value="Unassembled WGS sequence"/>
</dbReference>
<keyword evidence="3" id="KW-0378">Hydrolase</keyword>
<dbReference type="InterPro" id="IPR015500">
    <property type="entry name" value="Peptidase_S8_subtilisin-rel"/>
</dbReference>
<dbReference type="SUPFAM" id="SSF52743">
    <property type="entry name" value="Subtilisin-like"/>
    <property type="match status" value="1"/>
</dbReference>
<evidence type="ECO:0000256" key="3">
    <source>
        <dbReference type="ARBA" id="ARBA00022801"/>
    </source>
</evidence>
<dbReference type="PRINTS" id="PR00723">
    <property type="entry name" value="SUBTILISIN"/>
</dbReference>
<evidence type="ECO:0000256" key="6">
    <source>
        <dbReference type="ARBA" id="ARBA00023619"/>
    </source>
</evidence>
<evidence type="ECO:0000313" key="11">
    <source>
        <dbReference type="Proteomes" id="UP001189429"/>
    </source>
</evidence>
<organism evidence="10 11">
    <name type="scientific">Prorocentrum cordatum</name>
    <dbReference type="NCBI Taxonomy" id="2364126"/>
    <lineage>
        <taxon>Eukaryota</taxon>
        <taxon>Sar</taxon>
        <taxon>Alveolata</taxon>
        <taxon>Dinophyceae</taxon>
        <taxon>Prorocentrales</taxon>
        <taxon>Prorocentraceae</taxon>
        <taxon>Prorocentrum</taxon>
    </lineage>
</organism>
<protein>
    <recommendedName>
        <fullName evidence="6">subtilisin</fullName>
        <ecNumber evidence="6">3.4.21.62</ecNumber>
    </recommendedName>
</protein>
<evidence type="ECO:0000259" key="9">
    <source>
        <dbReference type="Pfam" id="PF00082"/>
    </source>
</evidence>
<gene>
    <name evidence="10" type="ORF">PCOR1329_LOCUS40517</name>
</gene>
<dbReference type="InterPro" id="IPR036852">
    <property type="entry name" value="Peptidase_S8/S53_dom_sf"/>
</dbReference>
<feature type="signal peptide" evidence="8">
    <location>
        <begin position="1"/>
        <end position="18"/>
    </location>
</feature>
<evidence type="ECO:0000256" key="1">
    <source>
        <dbReference type="ARBA" id="ARBA00011073"/>
    </source>
</evidence>
<dbReference type="PROSITE" id="PS00137">
    <property type="entry name" value="SUBTILASE_HIS"/>
    <property type="match status" value="1"/>
</dbReference>
<comment type="similarity">
    <text evidence="1 7">Belongs to the peptidase S8 family.</text>
</comment>
<comment type="catalytic activity">
    <reaction evidence="5">
        <text>Hydrolysis of proteins with broad specificity for peptide bonds, and a preference for a large uncharged residue in P1. Hydrolyzes peptide amides.</text>
        <dbReference type="EC" id="3.4.21.62"/>
    </reaction>
</comment>
<keyword evidence="4" id="KW-0720">Serine protease</keyword>